<accession>A0A090XEQ4</accession>
<proteinExistence type="evidence at transcript level"/>
<dbReference type="EMBL" id="GBIH01001437">
    <property type="protein sequence ID" value="JAC93273.1"/>
    <property type="molecule type" value="mRNA"/>
</dbReference>
<protein>
    <submittedName>
        <fullName evidence="2">Putative secreted protein</fullName>
    </submittedName>
</protein>
<dbReference type="SUPFAM" id="SSF50814">
    <property type="entry name" value="Lipocalins"/>
    <property type="match status" value="1"/>
</dbReference>
<dbReference type="AlphaFoldDB" id="A0A090XEQ4"/>
<sequence length="187" mass="21636">MEFLAHLLCLFATLRGVSLAVNTRTIDNAWQFSVQIGYFQKASEIINQEGVYYLVEGTENLLYDCVAGTMTEWSVSDKAAIYKITYIKSSRKTEVTVSANVAPDVRGQETVISMTIDGYGRGWKNHVLYEENKCYILYNPDTEQFELWVSQNEVNYLPRCCEFAYWLATYKRNTHILYNKDRCKLVV</sequence>
<name>A0A090XEQ4_IXORI</name>
<reference evidence="2" key="1">
    <citation type="journal article" date="2015" name="PLoS Negl. Trop. Dis.">
        <title>Deep Sequencing Analysis of the Ixodes ricinus Haemocytome.</title>
        <authorList>
            <person name="Kotsyfakis M."/>
            <person name="Kopacek P."/>
            <person name="Franta Z."/>
            <person name="Pedra J.H."/>
            <person name="Ribeiro J.M."/>
        </authorList>
    </citation>
    <scope>NUCLEOTIDE SEQUENCE</scope>
</reference>
<feature type="signal peptide" evidence="1">
    <location>
        <begin position="1"/>
        <end position="20"/>
    </location>
</feature>
<dbReference type="Gene3D" id="2.40.128.20">
    <property type="match status" value="1"/>
</dbReference>
<feature type="chain" id="PRO_5001868506" evidence="1">
    <location>
        <begin position="21"/>
        <end position="187"/>
    </location>
</feature>
<evidence type="ECO:0000313" key="2">
    <source>
        <dbReference type="EMBL" id="JAC93273.1"/>
    </source>
</evidence>
<evidence type="ECO:0000256" key="1">
    <source>
        <dbReference type="SAM" id="SignalP"/>
    </source>
</evidence>
<keyword evidence="1" id="KW-0732">Signal</keyword>
<organism evidence="2">
    <name type="scientific">Ixodes ricinus</name>
    <name type="common">Common tick</name>
    <name type="synonym">Acarus ricinus</name>
    <dbReference type="NCBI Taxonomy" id="34613"/>
    <lineage>
        <taxon>Eukaryota</taxon>
        <taxon>Metazoa</taxon>
        <taxon>Ecdysozoa</taxon>
        <taxon>Arthropoda</taxon>
        <taxon>Chelicerata</taxon>
        <taxon>Arachnida</taxon>
        <taxon>Acari</taxon>
        <taxon>Parasitiformes</taxon>
        <taxon>Ixodida</taxon>
        <taxon>Ixodoidea</taxon>
        <taxon>Ixodidae</taxon>
        <taxon>Ixodinae</taxon>
        <taxon>Ixodes</taxon>
    </lineage>
</organism>
<dbReference type="InterPro" id="IPR012674">
    <property type="entry name" value="Calycin"/>
</dbReference>